<dbReference type="AlphaFoldDB" id="A0A0A8XZY0"/>
<organism evidence="1">
    <name type="scientific">Arundo donax</name>
    <name type="common">Giant reed</name>
    <name type="synonym">Donax arundinaceus</name>
    <dbReference type="NCBI Taxonomy" id="35708"/>
    <lineage>
        <taxon>Eukaryota</taxon>
        <taxon>Viridiplantae</taxon>
        <taxon>Streptophyta</taxon>
        <taxon>Embryophyta</taxon>
        <taxon>Tracheophyta</taxon>
        <taxon>Spermatophyta</taxon>
        <taxon>Magnoliopsida</taxon>
        <taxon>Liliopsida</taxon>
        <taxon>Poales</taxon>
        <taxon>Poaceae</taxon>
        <taxon>PACMAD clade</taxon>
        <taxon>Arundinoideae</taxon>
        <taxon>Arundineae</taxon>
        <taxon>Arundo</taxon>
    </lineage>
</organism>
<sequence length="72" mass="8492">MRHDILEALSFSRSMSVTNNLFHHAYWEECFQGLSHSFEPDMPTPQSYYFLDVFPSNWHMIAPSCHQSLLDI</sequence>
<reference evidence="1" key="2">
    <citation type="journal article" date="2015" name="Data Brief">
        <title>Shoot transcriptome of the giant reed, Arundo donax.</title>
        <authorList>
            <person name="Barrero R.A."/>
            <person name="Guerrero F.D."/>
            <person name="Moolhuijzen P."/>
            <person name="Goolsby J.A."/>
            <person name="Tidwell J."/>
            <person name="Bellgard S.E."/>
            <person name="Bellgard M.I."/>
        </authorList>
    </citation>
    <scope>NUCLEOTIDE SEQUENCE</scope>
    <source>
        <tissue evidence="1">Shoot tissue taken approximately 20 cm above the soil surface</tissue>
    </source>
</reference>
<accession>A0A0A8XZY0</accession>
<dbReference type="EMBL" id="GBRH01280633">
    <property type="protein sequence ID" value="JAD17262.1"/>
    <property type="molecule type" value="Transcribed_RNA"/>
</dbReference>
<evidence type="ECO:0000313" key="1">
    <source>
        <dbReference type="EMBL" id="JAD17262.1"/>
    </source>
</evidence>
<name>A0A0A8XZY0_ARUDO</name>
<protein>
    <submittedName>
        <fullName evidence="1">Uncharacterized protein</fullName>
    </submittedName>
</protein>
<reference evidence="1" key="1">
    <citation type="submission" date="2014-09" db="EMBL/GenBank/DDBJ databases">
        <authorList>
            <person name="Magalhaes I.L.F."/>
            <person name="Oliveira U."/>
            <person name="Santos F.R."/>
            <person name="Vidigal T.H.D.A."/>
            <person name="Brescovit A.D."/>
            <person name="Santos A.J."/>
        </authorList>
    </citation>
    <scope>NUCLEOTIDE SEQUENCE</scope>
    <source>
        <tissue evidence="1">Shoot tissue taken approximately 20 cm above the soil surface</tissue>
    </source>
</reference>
<proteinExistence type="predicted"/>